<protein>
    <submittedName>
        <fullName evidence="2">Flavodoxin</fullName>
    </submittedName>
</protein>
<dbReference type="RefSeq" id="WP_180948678.1">
    <property type="nucleotide sequence ID" value="NZ_CAUPFC010000028.1"/>
</dbReference>
<evidence type="ECO:0000313" key="5">
    <source>
        <dbReference type="Proteomes" id="UP001288320"/>
    </source>
</evidence>
<reference evidence="2 4" key="1">
    <citation type="submission" date="2023-10" db="EMBL/GenBank/DDBJ databases">
        <title>Whole Genome based description of the genera Actinobaculum and Actinotignum reveals a complex phylogenetic relationship within the species included in the genus Actinotignum.</title>
        <authorList>
            <person name="Jensen C.S."/>
            <person name="Dargis R."/>
            <person name="Kemp M."/>
            <person name="Christensen J.J."/>
        </authorList>
    </citation>
    <scope>NUCLEOTIDE SEQUENCE</scope>
    <source>
        <strain evidence="3 4">SLA_B089</strain>
        <strain evidence="2">SLA_B245</strain>
    </source>
</reference>
<keyword evidence="4" id="KW-1185">Reference proteome</keyword>
<name>A0AAW9HE49_9ACTO</name>
<dbReference type="Proteomes" id="UP001288320">
    <property type="component" value="Unassembled WGS sequence"/>
</dbReference>
<dbReference type="InterPro" id="IPR029039">
    <property type="entry name" value="Flavoprotein-like_sf"/>
</dbReference>
<dbReference type="EMBL" id="JAWNFY010000024">
    <property type="protein sequence ID" value="MDY5146968.1"/>
    <property type="molecule type" value="Genomic_DNA"/>
</dbReference>
<dbReference type="PANTHER" id="PTHR39201:SF1">
    <property type="entry name" value="FLAVODOXIN-LIKE DOMAIN-CONTAINING PROTEIN"/>
    <property type="match status" value="1"/>
</dbReference>
<dbReference type="Pfam" id="PF12682">
    <property type="entry name" value="Flavodoxin_4"/>
    <property type="match status" value="1"/>
</dbReference>
<organism evidence="2 5">
    <name type="scientific">Actinotignum timonense</name>
    <dbReference type="NCBI Taxonomy" id="1870995"/>
    <lineage>
        <taxon>Bacteria</taxon>
        <taxon>Bacillati</taxon>
        <taxon>Actinomycetota</taxon>
        <taxon>Actinomycetes</taxon>
        <taxon>Actinomycetales</taxon>
        <taxon>Actinomycetaceae</taxon>
        <taxon>Actinotignum</taxon>
    </lineage>
</organism>
<comment type="caution">
    <text evidence="2">The sequence shown here is derived from an EMBL/GenBank/DDBJ whole genome shotgun (WGS) entry which is preliminary data.</text>
</comment>
<dbReference type="GeneID" id="92813184"/>
<evidence type="ECO:0000313" key="4">
    <source>
        <dbReference type="Proteomes" id="UP001284901"/>
    </source>
</evidence>
<evidence type="ECO:0000313" key="2">
    <source>
        <dbReference type="EMBL" id="MDY5141362.1"/>
    </source>
</evidence>
<dbReference type="GO" id="GO:0010181">
    <property type="term" value="F:FMN binding"/>
    <property type="evidence" value="ECO:0007669"/>
    <property type="project" value="InterPro"/>
</dbReference>
<accession>A0AAW9HE49</accession>
<gene>
    <name evidence="2" type="ORF">R6G74_08605</name>
    <name evidence="3" type="ORF">R6P33_08070</name>
</gene>
<feature type="domain" description="Flavodoxin-like" evidence="1">
    <location>
        <begin position="43"/>
        <end position="185"/>
    </location>
</feature>
<dbReference type="InterPro" id="IPR008254">
    <property type="entry name" value="Flavodoxin/NO_synth"/>
</dbReference>
<dbReference type="Proteomes" id="UP001284901">
    <property type="component" value="Unassembled WGS sequence"/>
</dbReference>
<evidence type="ECO:0000259" key="1">
    <source>
        <dbReference type="Pfam" id="PF12682"/>
    </source>
</evidence>
<dbReference type="SUPFAM" id="SSF52218">
    <property type="entry name" value="Flavoproteins"/>
    <property type="match status" value="1"/>
</dbReference>
<sequence length="191" mass="20591">MSEIRAAQQETPADAPRPRCLVAFFSRAGLNFWDGEVRNLEIGNTKVLAEKIAARLGADTFEIVPAHPYPADPNETHAQSTRELAEGIYPELAAPAPSASGYDVVLVGFPVWCEQVPPVVQTYLKSAGLTDQLVLPFTTWSGSPKVEIESTFTNLAPEATTGVPFSVRGENIHEAATDSALEEWLASANLI</sequence>
<evidence type="ECO:0000313" key="3">
    <source>
        <dbReference type="EMBL" id="MDY5146968.1"/>
    </source>
</evidence>
<proteinExistence type="predicted"/>
<dbReference type="Gene3D" id="3.40.50.360">
    <property type="match status" value="1"/>
</dbReference>
<dbReference type="PANTHER" id="PTHR39201">
    <property type="entry name" value="EXPORTED PROTEIN-RELATED"/>
    <property type="match status" value="1"/>
</dbReference>
<dbReference type="EMBL" id="JAWNFV010000021">
    <property type="protein sequence ID" value="MDY5141362.1"/>
    <property type="molecule type" value="Genomic_DNA"/>
</dbReference>
<dbReference type="AlphaFoldDB" id="A0AAW9HE49"/>